<dbReference type="Proteomes" id="UP000701853">
    <property type="component" value="Chromosome 5"/>
</dbReference>
<dbReference type="EMBL" id="JAHUZN010000005">
    <property type="protein sequence ID" value="KAG8492935.1"/>
    <property type="molecule type" value="Genomic_DNA"/>
</dbReference>
<dbReference type="PANTHER" id="PTHR11439:SF467">
    <property type="entry name" value="INTEGRASE CATALYTIC DOMAIN-CONTAINING PROTEIN"/>
    <property type="match status" value="1"/>
</dbReference>
<organism evidence="1 2">
    <name type="scientific">Gossypium anomalum</name>
    <dbReference type="NCBI Taxonomy" id="47600"/>
    <lineage>
        <taxon>Eukaryota</taxon>
        <taxon>Viridiplantae</taxon>
        <taxon>Streptophyta</taxon>
        <taxon>Embryophyta</taxon>
        <taxon>Tracheophyta</taxon>
        <taxon>Spermatophyta</taxon>
        <taxon>Magnoliopsida</taxon>
        <taxon>eudicotyledons</taxon>
        <taxon>Gunneridae</taxon>
        <taxon>Pentapetalae</taxon>
        <taxon>rosids</taxon>
        <taxon>malvids</taxon>
        <taxon>Malvales</taxon>
        <taxon>Malvaceae</taxon>
        <taxon>Malvoideae</taxon>
        <taxon>Gossypium</taxon>
    </lineage>
</organism>
<name>A0A8J6D473_9ROSI</name>
<dbReference type="CDD" id="cd09272">
    <property type="entry name" value="RNase_HI_RT_Ty1"/>
    <property type="match status" value="1"/>
</dbReference>
<dbReference type="OrthoDB" id="1192411at2759"/>
<proteinExistence type="predicted"/>
<dbReference type="PANTHER" id="PTHR11439">
    <property type="entry name" value="GAG-POL-RELATED RETROTRANSPOSON"/>
    <property type="match status" value="1"/>
</dbReference>
<dbReference type="AlphaFoldDB" id="A0A8J6D473"/>
<gene>
    <name evidence="1" type="ORF">CXB51_010154</name>
</gene>
<evidence type="ECO:0000313" key="2">
    <source>
        <dbReference type="Proteomes" id="UP000701853"/>
    </source>
</evidence>
<protein>
    <recommendedName>
        <fullName evidence="3">Reverse transcriptase Ty1/copia-type domain-containing protein</fullName>
    </recommendedName>
</protein>
<keyword evidence="2" id="KW-1185">Reference proteome</keyword>
<sequence>MEGAAITPTPMYLCITKLDLSYCVNKLSQYMNVPSDNHWRAVKRVLRYLIGTIDHGLWFSKGQLKLVSYFDADWASSADDRHSTIGYVIFLGSNPIAWCSKKEAVVSRSSSEAEYHSLANSNPTYHARVKHVEIDHHFVREKVVDSTLQVNFVPPAHQIADELTKPIASK</sequence>
<comment type="caution">
    <text evidence="1">The sequence shown here is derived from an EMBL/GenBank/DDBJ whole genome shotgun (WGS) entry which is preliminary data.</text>
</comment>
<reference evidence="1 2" key="1">
    <citation type="journal article" date="2021" name="bioRxiv">
        <title>The Gossypium anomalum genome as a resource for cotton improvement and evolutionary analysis of hybrid incompatibility.</title>
        <authorList>
            <person name="Grover C.E."/>
            <person name="Yuan D."/>
            <person name="Arick M.A."/>
            <person name="Miller E.R."/>
            <person name="Hu G."/>
            <person name="Peterson D.G."/>
            <person name="Wendel J.F."/>
            <person name="Udall J.A."/>
        </authorList>
    </citation>
    <scope>NUCLEOTIDE SEQUENCE [LARGE SCALE GENOMIC DNA]</scope>
    <source>
        <strain evidence="1">JFW-Udall</strain>
        <tissue evidence="1">Leaf</tissue>
    </source>
</reference>
<accession>A0A8J6D473</accession>
<evidence type="ECO:0000313" key="1">
    <source>
        <dbReference type="EMBL" id="KAG8492935.1"/>
    </source>
</evidence>
<evidence type="ECO:0008006" key="3">
    <source>
        <dbReference type="Google" id="ProtNLM"/>
    </source>
</evidence>